<name>A3BSF2_ORYSJ</name>
<evidence type="ECO:0000313" key="1">
    <source>
        <dbReference type="EMBL" id="EAZ42491.1"/>
    </source>
</evidence>
<dbReference type="EMBL" id="CM000145">
    <property type="protein sequence ID" value="EAZ42491.1"/>
    <property type="molecule type" value="Genomic_DNA"/>
</dbReference>
<sequence length="368" mass="40237">MDVLNTLQVTFHFNRDFVVSGREKHYVGGSEAMSYLDQDKVSLPKIVGHLHDHYKVGEGTMLHLLFPGKDLNSELRALLDDDSMCQYMNDCIVDGGVAEVYADAPILVDLSYEDEGSDYELEMEEDMGDESDGNGVEQVDMESDNAEMEQVGMEGDNAEVQQVGMEGDNAEAEAEQVHVSERSIVVYTQDLEPLATQTPDLTEEAEPMPMSQALLEVVSRVGIGRHLHLLPLAPMEHLQIVKINAKAKVATQQGGSACVNLQAIVSHSQASTSASIQIKSGKASISLSVQEPAKKGNKSQHVRPAKKAKKKVQLDHSFCSHLGNLISCDSLFVGFVMQTMVYVMPDSKAPTFILCNLACQTLRLVSVI</sequence>
<gene>
    <name evidence="1" type="ORF">OsJ_27058</name>
</gene>
<accession>A3BSF2</accession>
<reference evidence="1" key="2">
    <citation type="submission" date="2008-12" db="EMBL/GenBank/DDBJ databases">
        <title>Improved gene annotation of the rice (Oryza sativa) genomes.</title>
        <authorList>
            <person name="Wang J."/>
            <person name="Li R."/>
            <person name="Fan W."/>
            <person name="Huang Q."/>
            <person name="Zhang J."/>
            <person name="Zhou Y."/>
            <person name="Hu Y."/>
            <person name="Zi S."/>
            <person name="Li J."/>
            <person name="Ni P."/>
            <person name="Zheng H."/>
            <person name="Zhang Y."/>
            <person name="Zhao M."/>
            <person name="Hao Q."/>
            <person name="McDermott J."/>
            <person name="Samudrala R."/>
            <person name="Kristiansen K."/>
            <person name="Wong G.K.-S."/>
        </authorList>
    </citation>
    <scope>NUCLEOTIDE SEQUENCE</scope>
</reference>
<reference evidence="1" key="1">
    <citation type="journal article" date="2005" name="PLoS Biol.">
        <title>The genomes of Oryza sativa: a history of duplications.</title>
        <authorList>
            <person name="Yu J."/>
            <person name="Wang J."/>
            <person name="Lin W."/>
            <person name="Li S."/>
            <person name="Li H."/>
            <person name="Zhou J."/>
            <person name="Ni P."/>
            <person name="Dong W."/>
            <person name="Hu S."/>
            <person name="Zeng C."/>
            <person name="Zhang J."/>
            <person name="Zhang Y."/>
            <person name="Li R."/>
            <person name="Xu Z."/>
            <person name="Li S."/>
            <person name="Li X."/>
            <person name="Zheng H."/>
            <person name="Cong L."/>
            <person name="Lin L."/>
            <person name="Yin J."/>
            <person name="Geng J."/>
            <person name="Li G."/>
            <person name="Shi J."/>
            <person name="Liu J."/>
            <person name="Lv H."/>
            <person name="Li J."/>
            <person name="Wang J."/>
            <person name="Deng Y."/>
            <person name="Ran L."/>
            <person name="Shi X."/>
            <person name="Wang X."/>
            <person name="Wu Q."/>
            <person name="Li C."/>
            <person name="Ren X."/>
            <person name="Wang J."/>
            <person name="Wang X."/>
            <person name="Li D."/>
            <person name="Liu D."/>
            <person name="Zhang X."/>
            <person name="Ji Z."/>
            <person name="Zhao W."/>
            <person name="Sun Y."/>
            <person name="Zhang Z."/>
            <person name="Bao J."/>
            <person name="Han Y."/>
            <person name="Dong L."/>
            <person name="Ji J."/>
            <person name="Chen P."/>
            <person name="Wu S."/>
            <person name="Liu J."/>
            <person name="Xiao Y."/>
            <person name="Bu D."/>
            <person name="Tan J."/>
            <person name="Yang L."/>
            <person name="Ye C."/>
            <person name="Zhang J."/>
            <person name="Xu J."/>
            <person name="Zhou Y."/>
            <person name="Yu Y."/>
            <person name="Zhang B."/>
            <person name="Zhuang S."/>
            <person name="Wei H."/>
            <person name="Liu B."/>
            <person name="Lei M."/>
            <person name="Yu H."/>
            <person name="Li Y."/>
            <person name="Xu H."/>
            <person name="Wei S."/>
            <person name="He X."/>
            <person name="Fang L."/>
            <person name="Zhang Z."/>
            <person name="Zhang Y."/>
            <person name="Huang X."/>
            <person name="Su Z."/>
            <person name="Tong W."/>
            <person name="Li J."/>
            <person name="Tong Z."/>
            <person name="Li S."/>
            <person name="Ye J."/>
            <person name="Wang L."/>
            <person name="Fang L."/>
            <person name="Lei T."/>
            <person name="Chen C."/>
            <person name="Chen H."/>
            <person name="Xu Z."/>
            <person name="Li H."/>
            <person name="Huang H."/>
            <person name="Zhang F."/>
            <person name="Xu H."/>
            <person name="Li N."/>
            <person name="Zhao C."/>
            <person name="Li S."/>
            <person name="Dong L."/>
            <person name="Huang Y."/>
            <person name="Li L."/>
            <person name="Xi Y."/>
            <person name="Qi Q."/>
            <person name="Li W."/>
            <person name="Zhang B."/>
            <person name="Hu W."/>
            <person name="Zhang Y."/>
            <person name="Tian X."/>
            <person name="Jiao Y."/>
            <person name="Liang X."/>
            <person name="Jin J."/>
            <person name="Gao L."/>
            <person name="Zheng W."/>
            <person name="Hao B."/>
            <person name="Liu S."/>
            <person name="Wang W."/>
            <person name="Yuan L."/>
            <person name="Cao M."/>
            <person name="McDermott J."/>
            <person name="Samudrala R."/>
            <person name="Wang J."/>
            <person name="Wong G.K."/>
            <person name="Yang H."/>
        </authorList>
    </citation>
    <scope>NUCLEOTIDE SEQUENCE [LARGE SCALE GENOMIC DNA]</scope>
</reference>
<dbReference type="AlphaFoldDB" id="A3BSF2"/>
<organism evidence="1">
    <name type="scientific">Oryza sativa subsp. japonica</name>
    <name type="common">Rice</name>
    <dbReference type="NCBI Taxonomy" id="39947"/>
    <lineage>
        <taxon>Eukaryota</taxon>
        <taxon>Viridiplantae</taxon>
        <taxon>Streptophyta</taxon>
        <taxon>Embryophyta</taxon>
        <taxon>Tracheophyta</taxon>
        <taxon>Spermatophyta</taxon>
        <taxon>Magnoliopsida</taxon>
        <taxon>Liliopsida</taxon>
        <taxon>Poales</taxon>
        <taxon>Poaceae</taxon>
        <taxon>BOP clade</taxon>
        <taxon>Oryzoideae</taxon>
        <taxon>Oryzeae</taxon>
        <taxon>Oryzinae</taxon>
        <taxon>Oryza</taxon>
        <taxon>Oryza sativa</taxon>
    </lineage>
</organism>
<dbReference type="Proteomes" id="UP000007752">
    <property type="component" value="Chromosome 8"/>
</dbReference>
<proteinExistence type="predicted"/>
<protein>
    <submittedName>
        <fullName evidence="1">Uncharacterized protein</fullName>
    </submittedName>
</protein>